<comment type="caution">
    <text evidence="2">The sequence shown here is derived from an EMBL/GenBank/DDBJ whole genome shotgun (WGS) entry which is preliminary data.</text>
</comment>
<dbReference type="Proteomes" id="UP001066276">
    <property type="component" value="Chromosome 7"/>
</dbReference>
<sequence>MQADLALTGRPSSRSAQRSHPASSPSTTSAVNTASAATCALVMVARVHHLGEGGQASAGRRRWYSQERGDSPVGSQCSAGPLMVRGASPTPATPGAGTAERHNCRPPPQAVDKRQHEGSTGVVMESCRGNNVGELLLHCRLIRLLTGSAPGLPSRGGHGS</sequence>
<evidence type="ECO:0000313" key="3">
    <source>
        <dbReference type="Proteomes" id="UP001066276"/>
    </source>
</evidence>
<protein>
    <submittedName>
        <fullName evidence="2">Uncharacterized protein</fullName>
    </submittedName>
</protein>
<dbReference type="EMBL" id="JANPWB010000011">
    <property type="protein sequence ID" value="KAJ1123649.1"/>
    <property type="molecule type" value="Genomic_DNA"/>
</dbReference>
<keyword evidence="3" id="KW-1185">Reference proteome</keyword>
<organism evidence="2 3">
    <name type="scientific">Pleurodeles waltl</name>
    <name type="common">Iberian ribbed newt</name>
    <dbReference type="NCBI Taxonomy" id="8319"/>
    <lineage>
        <taxon>Eukaryota</taxon>
        <taxon>Metazoa</taxon>
        <taxon>Chordata</taxon>
        <taxon>Craniata</taxon>
        <taxon>Vertebrata</taxon>
        <taxon>Euteleostomi</taxon>
        <taxon>Amphibia</taxon>
        <taxon>Batrachia</taxon>
        <taxon>Caudata</taxon>
        <taxon>Salamandroidea</taxon>
        <taxon>Salamandridae</taxon>
        <taxon>Pleurodelinae</taxon>
        <taxon>Pleurodeles</taxon>
    </lineage>
</organism>
<name>A0AAV7P9W9_PLEWA</name>
<evidence type="ECO:0000256" key="1">
    <source>
        <dbReference type="SAM" id="MobiDB-lite"/>
    </source>
</evidence>
<feature type="compositionally biased region" description="Low complexity" evidence="1">
    <location>
        <begin position="19"/>
        <end position="30"/>
    </location>
</feature>
<evidence type="ECO:0000313" key="2">
    <source>
        <dbReference type="EMBL" id="KAJ1123649.1"/>
    </source>
</evidence>
<gene>
    <name evidence="2" type="ORF">NDU88_002117</name>
</gene>
<reference evidence="2" key="1">
    <citation type="journal article" date="2022" name="bioRxiv">
        <title>Sequencing and chromosome-scale assembly of the giantPleurodeles waltlgenome.</title>
        <authorList>
            <person name="Brown T."/>
            <person name="Elewa A."/>
            <person name="Iarovenko S."/>
            <person name="Subramanian E."/>
            <person name="Araus A.J."/>
            <person name="Petzold A."/>
            <person name="Susuki M."/>
            <person name="Suzuki K.-i.T."/>
            <person name="Hayashi T."/>
            <person name="Toyoda A."/>
            <person name="Oliveira C."/>
            <person name="Osipova E."/>
            <person name="Leigh N.D."/>
            <person name="Simon A."/>
            <person name="Yun M.H."/>
        </authorList>
    </citation>
    <scope>NUCLEOTIDE SEQUENCE</scope>
    <source>
        <strain evidence="2">20211129_DDA</strain>
        <tissue evidence="2">Liver</tissue>
    </source>
</reference>
<feature type="region of interest" description="Disordered" evidence="1">
    <location>
        <begin position="53"/>
        <end position="118"/>
    </location>
</feature>
<proteinExistence type="predicted"/>
<feature type="region of interest" description="Disordered" evidence="1">
    <location>
        <begin position="1"/>
        <end position="30"/>
    </location>
</feature>
<dbReference type="AlphaFoldDB" id="A0AAV7P9W9"/>
<accession>A0AAV7P9W9</accession>